<name>A0A0F9JE54_9ZZZZ</name>
<protein>
    <submittedName>
        <fullName evidence="1">Uncharacterized protein</fullName>
    </submittedName>
</protein>
<accession>A0A0F9JE54</accession>
<reference evidence="1" key="1">
    <citation type="journal article" date="2015" name="Nature">
        <title>Complex archaea that bridge the gap between prokaryotes and eukaryotes.</title>
        <authorList>
            <person name="Spang A."/>
            <person name="Saw J.H."/>
            <person name="Jorgensen S.L."/>
            <person name="Zaremba-Niedzwiedzka K."/>
            <person name="Martijn J."/>
            <person name="Lind A.E."/>
            <person name="van Eijk R."/>
            <person name="Schleper C."/>
            <person name="Guy L."/>
            <person name="Ettema T.J."/>
        </authorList>
    </citation>
    <scope>NUCLEOTIDE SEQUENCE</scope>
</reference>
<dbReference type="EMBL" id="LAZR01010231">
    <property type="protein sequence ID" value="KKM68084.1"/>
    <property type="molecule type" value="Genomic_DNA"/>
</dbReference>
<organism evidence="1">
    <name type="scientific">marine sediment metagenome</name>
    <dbReference type="NCBI Taxonomy" id="412755"/>
    <lineage>
        <taxon>unclassified sequences</taxon>
        <taxon>metagenomes</taxon>
        <taxon>ecological metagenomes</taxon>
    </lineage>
</organism>
<sequence>MGEARKIKEKGLIRDSYVSSEVAVKEIKPSVPRGLLRVGERITQRGIT</sequence>
<dbReference type="AlphaFoldDB" id="A0A0F9JE54"/>
<proteinExistence type="predicted"/>
<comment type="caution">
    <text evidence="1">The sequence shown here is derived from an EMBL/GenBank/DDBJ whole genome shotgun (WGS) entry which is preliminary data.</text>
</comment>
<gene>
    <name evidence="1" type="ORF">LCGC14_1464390</name>
</gene>
<feature type="non-terminal residue" evidence="1">
    <location>
        <position position="48"/>
    </location>
</feature>
<evidence type="ECO:0000313" key="1">
    <source>
        <dbReference type="EMBL" id="KKM68084.1"/>
    </source>
</evidence>